<evidence type="ECO:0000256" key="10">
    <source>
        <dbReference type="ARBA" id="ARBA00053871"/>
    </source>
</evidence>
<dbReference type="Pfam" id="PF03188">
    <property type="entry name" value="Cytochrom_B561"/>
    <property type="match status" value="1"/>
</dbReference>
<gene>
    <name evidence="17" type="ORF">Tsubulata_018847</name>
</gene>
<comment type="function">
    <text evidence="10">May act as a catecholamine-responsive trans-membrane electron transporter.</text>
</comment>
<dbReference type="InterPro" id="IPR017214">
    <property type="entry name" value="UCP037471"/>
</dbReference>
<feature type="transmembrane region" description="Helical" evidence="13">
    <location>
        <begin position="346"/>
        <end position="369"/>
    </location>
</feature>
<evidence type="ECO:0000256" key="13">
    <source>
        <dbReference type="SAM" id="Phobius"/>
    </source>
</evidence>
<dbReference type="Proteomes" id="UP001141552">
    <property type="component" value="Unassembled WGS sequence"/>
</dbReference>
<evidence type="ECO:0000256" key="12">
    <source>
        <dbReference type="PIRSR" id="PIRSR037471-1"/>
    </source>
</evidence>
<feature type="transmembrane region" description="Helical" evidence="13">
    <location>
        <begin position="281"/>
        <end position="299"/>
    </location>
</feature>
<proteinExistence type="predicted"/>
<dbReference type="SMART" id="SM00665">
    <property type="entry name" value="B561"/>
    <property type="match status" value="1"/>
</dbReference>
<reference evidence="17" key="1">
    <citation type="submission" date="2022-02" db="EMBL/GenBank/DDBJ databases">
        <authorList>
            <person name="Henning P.M."/>
            <person name="McCubbin A.G."/>
            <person name="Shore J.S."/>
        </authorList>
    </citation>
    <scope>NUCLEOTIDE SEQUENCE</scope>
    <source>
        <strain evidence="17">F60SS</strain>
        <tissue evidence="17">Leaves</tissue>
    </source>
</reference>
<keyword evidence="8 13" id="KW-1133">Transmembrane helix</keyword>
<dbReference type="GO" id="GO:0046872">
    <property type="term" value="F:metal ion binding"/>
    <property type="evidence" value="ECO:0007669"/>
    <property type="project" value="UniProtKB-KW"/>
</dbReference>
<reference evidence="17" key="2">
    <citation type="journal article" date="2023" name="Plants (Basel)">
        <title>Annotation of the Turnera subulata (Passifloraceae) Draft Genome Reveals the S-Locus Evolved after the Divergence of Turneroideae from Passifloroideae in a Stepwise Manner.</title>
        <authorList>
            <person name="Henning P.M."/>
            <person name="Roalson E.H."/>
            <person name="Mir W."/>
            <person name="McCubbin A.G."/>
            <person name="Shore J.S."/>
        </authorList>
    </citation>
    <scope>NUCLEOTIDE SEQUENCE</scope>
    <source>
        <strain evidence="17">F60SS</strain>
    </source>
</reference>
<dbReference type="CDD" id="cd09629">
    <property type="entry name" value="DOMON_CIL1_like"/>
    <property type="match status" value="1"/>
</dbReference>
<evidence type="ECO:0000313" key="18">
    <source>
        <dbReference type="Proteomes" id="UP001141552"/>
    </source>
</evidence>
<dbReference type="PIRSF" id="PIRSF037471">
    <property type="entry name" value="UCP037471"/>
    <property type="match status" value="1"/>
</dbReference>
<dbReference type="Pfam" id="PF04526">
    <property type="entry name" value="DUF568"/>
    <property type="match status" value="1"/>
</dbReference>
<evidence type="ECO:0000256" key="5">
    <source>
        <dbReference type="ARBA" id="ARBA00022723"/>
    </source>
</evidence>
<dbReference type="GO" id="GO:0016020">
    <property type="term" value="C:membrane"/>
    <property type="evidence" value="ECO:0007669"/>
    <property type="project" value="UniProtKB-SubCell"/>
</dbReference>
<evidence type="ECO:0000256" key="1">
    <source>
        <dbReference type="ARBA" id="ARBA00004141"/>
    </source>
</evidence>
<dbReference type="OrthoDB" id="2419613at2759"/>
<feature type="binding site" description="axial binding residue" evidence="12">
    <location>
        <position position="246"/>
    </location>
    <ligand>
        <name>heme b</name>
        <dbReference type="ChEBI" id="CHEBI:60344"/>
        <label>1</label>
    </ligand>
    <ligandPart>
        <name>Fe</name>
        <dbReference type="ChEBI" id="CHEBI:18248"/>
    </ligandPart>
</feature>
<feature type="binding site" description="axial binding residue" evidence="12">
    <location>
        <position position="210"/>
    </location>
    <ligand>
        <name>heme b</name>
        <dbReference type="ChEBI" id="CHEBI:60344"/>
        <label>1</label>
    </ligand>
    <ligandPart>
        <name>Fe</name>
        <dbReference type="ChEBI" id="CHEBI:18248"/>
    </ligandPart>
</feature>
<dbReference type="PROSITE" id="PS50939">
    <property type="entry name" value="CYTOCHROME_B561"/>
    <property type="match status" value="1"/>
</dbReference>
<keyword evidence="9 11" id="KW-0472">Membrane</keyword>
<sequence length="392" mass="43117">MKTTIPRLALSLYILLSVITSSSAQTCKSYTFASNQVFSACTDLPYLNSFLHWNYDSSSAKLQIAYRHTGLTTASKWVAWAVNPNATTMVGSQALVAYQRSDGSMRAYTSPINGYETTLQEGKLSFDVTDLSATYANNEITIFATLGLSSMDGSATVNQVWQDGPLSGDSPQMHETSGANVQSMGTVNLLSGEAAKTGGGSGKLKKRNIHAVLNTLSWGIMMPIGALIARYMKAFKSADPAWFYLHLSCQSMAYMVGVAGWGTGLKLGSDSAGVQYDTHRTIGIILFCLGTLQVFALLLRPKPDHKYRFYWNIYHHLVAYSVIILSIVNIFEGFKILKPEKKWKNAYIGIIAALAFNAIWLEAYTWYVVVKRKKSESSNAKNPLRNLVISGR</sequence>
<feature type="domain" description="DOMON" evidence="15">
    <location>
        <begin position="47"/>
        <end position="164"/>
    </location>
</feature>
<evidence type="ECO:0000256" key="14">
    <source>
        <dbReference type="SAM" id="SignalP"/>
    </source>
</evidence>
<dbReference type="PROSITE" id="PS50836">
    <property type="entry name" value="DOMON"/>
    <property type="match status" value="1"/>
</dbReference>
<evidence type="ECO:0000259" key="15">
    <source>
        <dbReference type="PROSITE" id="PS50836"/>
    </source>
</evidence>
<feature type="transmembrane region" description="Helical" evidence="13">
    <location>
        <begin position="241"/>
        <end position="261"/>
    </location>
</feature>
<evidence type="ECO:0000259" key="16">
    <source>
        <dbReference type="PROSITE" id="PS50939"/>
    </source>
</evidence>
<dbReference type="FunFam" id="1.20.120.1770:FF:000007">
    <property type="entry name" value="Cytochrome b561 and DOMON domain-containing protein"/>
    <property type="match status" value="1"/>
</dbReference>
<feature type="signal peptide" evidence="14">
    <location>
        <begin position="1"/>
        <end position="24"/>
    </location>
</feature>
<keyword evidence="5 12" id="KW-0479">Metal-binding</keyword>
<evidence type="ECO:0000256" key="4">
    <source>
        <dbReference type="ARBA" id="ARBA00022692"/>
    </source>
</evidence>
<dbReference type="InterPro" id="IPR005018">
    <property type="entry name" value="DOMON_domain"/>
</dbReference>
<keyword evidence="7 11" id="KW-0249">Electron transport</keyword>
<evidence type="ECO:0000313" key="17">
    <source>
        <dbReference type="EMBL" id="KAJ4822585.1"/>
    </source>
</evidence>
<evidence type="ECO:0000256" key="6">
    <source>
        <dbReference type="ARBA" id="ARBA00022729"/>
    </source>
</evidence>
<keyword evidence="4 13" id="KW-0812">Transmembrane</keyword>
<keyword evidence="6 14" id="KW-0732">Signal</keyword>
<accession>A0A9Q0IZV2</accession>
<dbReference type="PANTHER" id="PTHR23130:SF167">
    <property type="entry name" value="CYTOCHROME B561 AND DOMON DOMAIN-CONTAINING PROTEIN"/>
    <property type="match status" value="1"/>
</dbReference>
<keyword evidence="12" id="KW-0408">Iron</keyword>
<feature type="binding site" description="axial binding residue" evidence="12">
    <location>
        <position position="315"/>
    </location>
    <ligand>
        <name>heme b</name>
        <dbReference type="ChEBI" id="CHEBI:60344"/>
        <label>1</label>
    </ligand>
    <ligandPart>
        <name>Fe</name>
        <dbReference type="ChEBI" id="CHEBI:18248"/>
    </ligandPart>
</feature>
<name>A0A9Q0IZV2_9ROSI</name>
<dbReference type="InterPro" id="IPR006593">
    <property type="entry name" value="Cyt_b561/ferric_Rdtase_TM"/>
</dbReference>
<dbReference type="PANTHER" id="PTHR23130">
    <property type="entry name" value="CYTOCHROME B561 AND DOMON DOMAIN-CONTAINING PROTEIN"/>
    <property type="match status" value="1"/>
</dbReference>
<keyword evidence="2 11" id="KW-0813">Transport</keyword>
<dbReference type="EMBL" id="JAKUCV010007633">
    <property type="protein sequence ID" value="KAJ4822585.1"/>
    <property type="molecule type" value="Genomic_DNA"/>
</dbReference>
<evidence type="ECO:0000256" key="11">
    <source>
        <dbReference type="PIRNR" id="PIRNR037471"/>
    </source>
</evidence>
<comment type="subcellular location">
    <subcellularLocation>
        <location evidence="1">Membrane</location>
        <topology evidence="1">Multi-pass membrane protein</topology>
    </subcellularLocation>
</comment>
<comment type="caution">
    <text evidence="17">The sequence shown here is derived from an EMBL/GenBank/DDBJ whole genome shotgun (WGS) entry which is preliminary data.</text>
</comment>
<evidence type="ECO:0000256" key="9">
    <source>
        <dbReference type="ARBA" id="ARBA00023136"/>
    </source>
</evidence>
<feature type="transmembrane region" description="Helical" evidence="13">
    <location>
        <begin position="311"/>
        <end position="331"/>
    </location>
</feature>
<comment type="cofactor">
    <cofactor evidence="11">
        <name>heme b</name>
        <dbReference type="ChEBI" id="CHEBI:60344"/>
    </cofactor>
    <text evidence="11">Binds 2 heme b groups non-covalently.</text>
</comment>
<keyword evidence="3" id="KW-0349">Heme</keyword>
<evidence type="ECO:0000256" key="8">
    <source>
        <dbReference type="ARBA" id="ARBA00022989"/>
    </source>
</evidence>
<protein>
    <recommendedName>
        <fullName evidence="11">Cytochrome b561 and DOMON domain-containing protein</fullName>
    </recommendedName>
</protein>
<feature type="chain" id="PRO_5040196018" description="Cytochrome b561 and DOMON domain-containing protein" evidence="14">
    <location>
        <begin position="25"/>
        <end position="392"/>
    </location>
</feature>
<evidence type="ECO:0000256" key="7">
    <source>
        <dbReference type="ARBA" id="ARBA00022982"/>
    </source>
</evidence>
<feature type="transmembrane region" description="Helical" evidence="13">
    <location>
        <begin position="211"/>
        <end position="229"/>
    </location>
</feature>
<organism evidence="17 18">
    <name type="scientific">Turnera subulata</name>
    <dbReference type="NCBI Taxonomy" id="218843"/>
    <lineage>
        <taxon>Eukaryota</taxon>
        <taxon>Viridiplantae</taxon>
        <taxon>Streptophyta</taxon>
        <taxon>Embryophyta</taxon>
        <taxon>Tracheophyta</taxon>
        <taxon>Spermatophyta</taxon>
        <taxon>Magnoliopsida</taxon>
        <taxon>eudicotyledons</taxon>
        <taxon>Gunneridae</taxon>
        <taxon>Pentapetalae</taxon>
        <taxon>rosids</taxon>
        <taxon>fabids</taxon>
        <taxon>Malpighiales</taxon>
        <taxon>Passifloraceae</taxon>
        <taxon>Turnera</taxon>
    </lineage>
</organism>
<dbReference type="CDD" id="cd08760">
    <property type="entry name" value="Cyt_b561_FRRS1_like"/>
    <property type="match status" value="1"/>
</dbReference>
<keyword evidence="18" id="KW-1185">Reference proteome</keyword>
<feature type="domain" description="Cytochrome b561" evidence="16">
    <location>
        <begin position="173"/>
        <end position="370"/>
    </location>
</feature>
<dbReference type="InterPro" id="IPR045265">
    <property type="entry name" value="AIR12_DOMON"/>
</dbReference>
<evidence type="ECO:0000256" key="3">
    <source>
        <dbReference type="ARBA" id="ARBA00022617"/>
    </source>
</evidence>
<evidence type="ECO:0000256" key="2">
    <source>
        <dbReference type="ARBA" id="ARBA00022448"/>
    </source>
</evidence>
<dbReference type="Gene3D" id="1.20.120.1770">
    <property type="match status" value="1"/>
</dbReference>
<dbReference type="AlphaFoldDB" id="A0A9Q0IZV2"/>
<feature type="binding site" description="axial binding residue" evidence="12">
    <location>
        <position position="279"/>
    </location>
    <ligand>
        <name>heme b</name>
        <dbReference type="ChEBI" id="CHEBI:60344"/>
        <label>1</label>
    </ligand>
    <ligandPart>
        <name>Fe</name>
        <dbReference type="ChEBI" id="CHEBI:18248"/>
    </ligandPart>
</feature>